<accession>A0A0W0FNX2</accession>
<reference evidence="2 3" key="1">
    <citation type="submission" date="2015-12" db="EMBL/GenBank/DDBJ databases">
        <title>Draft genome sequence of Moniliophthora roreri, the causal agent of frosty pod rot of cacao.</title>
        <authorList>
            <person name="Aime M.C."/>
            <person name="Diaz-Valderrama J.R."/>
            <person name="Kijpornyongpan T."/>
            <person name="Phillips-Mora W."/>
        </authorList>
    </citation>
    <scope>NUCLEOTIDE SEQUENCE [LARGE SCALE GENOMIC DNA]</scope>
    <source>
        <strain evidence="2 3">MCA 2952</strain>
    </source>
</reference>
<feature type="compositionally biased region" description="Basic and acidic residues" evidence="1">
    <location>
        <begin position="61"/>
        <end position="73"/>
    </location>
</feature>
<dbReference type="EMBL" id="LATX01001800">
    <property type="protein sequence ID" value="KTB37926.1"/>
    <property type="molecule type" value="Genomic_DNA"/>
</dbReference>
<sequence length="228" mass="26208">MTPPQARLTALEESDLDDQLEVAEQLLNPNPEQTPCRITRAQQRGAIDSLQPEEQTEIEEPEAKSSQEPDPFNRLRNLYNSPSEPEMMTPGSSNAQWAATITTSVIETINDKKEDNGKPLLPEPFKGNQKDTQRFLLDLEVLFRMNPTRYNTAEKKKLILLLLLKGQTQEWKVNEQMKLFPDNPSSLIVKKAAEETWENFKARFRKAWQPVDVKGDAQMKIEDLQMKE</sequence>
<name>A0A0W0FNX2_MONRR</name>
<comment type="caution">
    <text evidence="2">The sequence shown here is derived from an EMBL/GenBank/DDBJ whole genome shotgun (WGS) entry which is preliminary data.</text>
</comment>
<evidence type="ECO:0000313" key="2">
    <source>
        <dbReference type="EMBL" id="KTB37926.1"/>
    </source>
</evidence>
<gene>
    <name evidence="2" type="ORF">WG66_9488</name>
</gene>
<evidence type="ECO:0008006" key="4">
    <source>
        <dbReference type="Google" id="ProtNLM"/>
    </source>
</evidence>
<dbReference type="Proteomes" id="UP000054988">
    <property type="component" value="Unassembled WGS sequence"/>
</dbReference>
<organism evidence="2 3">
    <name type="scientific">Moniliophthora roreri</name>
    <name type="common">Frosty pod rot fungus</name>
    <name type="synonym">Monilia roreri</name>
    <dbReference type="NCBI Taxonomy" id="221103"/>
    <lineage>
        <taxon>Eukaryota</taxon>
        <taxon>Fungi</taxon>
        <taxon>Dikarya</taxon>
        <taxon>Basidiomycota</taxon>
        <taxon>Agaricomycotina</taxon>
        <taxon>Agaricomycetes</taxon>
        <taxon>Agaricomycetidae</taxon>
        <taxon>Agaricales</taxon>
        <taxon>Marasmiineae</taxon>
        <taxon>Marasmiaceae</taxon>
        <taxon>Moniliophthora</taxon>
    </lineage>
</organism>
<feature type="region of interest" description="Disordered" evidence="1">
    <location>
        <begin position="26"/>
        <end position="93"/>
    </location>
</feature>
<protein>
    <recommendedName>
        <fullName evidence="4">Reverse transcriptase-rnase h-integrase</fullName>
    </recommendedName>
</protein>
<evidence type="ECO:0000256" key="1">
    <source>
        <dbReference type="SAM" id="MobiDB-lite"/>
    </source>
</evidence>
<dbReference type="AlphaFoldDB" id="A0A0W0FNX2"/>
<proteinExistence type="predicted"/>
<evidence type="ECO:0000313" key="3">
    <source>
        <dbReference type="Proteomes" id="UP000054988"/>
    </source>
</evidence>